<feature type="compositionally biased region" description="Basic residues" evidence="1">
    <location>
        <begin position="1353"/>
        <end position="1365"/>
    </location>
</feature>
<feature type="compositionally biased region" description="Polar residues" evidence="1">
    <location>
        <begin position="927"/>
        <end position="936"/>
    </location>
</feature>
<comment type="caution">
    <text evidence="2">The sequence shown here is derived from an EMBL/GenBank/DDBJ whole genome shotgun (WGS) entry which is preliminary data.</text>
</comment>
<name>A0AAE1BGP8_PETCI</name>
<feature type="compositionally biased region" description="Basic and acidic residues" evidence="1">
    <location>
        <begin position="838"/>
        <end position="848"/>
    </location>
</feature>
<organism evidence="2 3">
    <name type="scientific">Petrolisthes cinctipes</name>
    <name type="common">Flat porcelain crab</name>
    <dbReference type="NCBI Taxonomy" id="88211"/>
    <lineage>
        <taxon>Eukaryota</taxon>
        <taxon>Metazoa</taxon>
        <taxon>Ecdysozoa</taxon>
        <taxon>Arthropoda</taxon>
        <taxon>Crustacea</taxon>
        <taxon>Multicrustacea</taxon>
        <taxon>Malacostraca</taxon>
        <taxon>Eumalacostraca</taxon>
        <taxon>Eucarida</taxon>
        <taxon>Decapoda</taxon>
        <taxon>Pleocyemata</taxon>
        <taxon>Anomura</taxon>
        <taxon>Galatheoidea</taxon>
        <taxon>Porcellanidae</taxon>
        <taxon>Petrolisthes</taxon>
    </lineage>
</organism>
<feature type="compositionally biased region" description="Low complexity" evidence="1">
    <location>
        <begin position="762"/>
        <end position="797"/>
    </location>
</feature>
<feature type="compositionally biased region" description="Basic and acidic residues" evidence="1">
    <location>
        <begin position="203"/>
        <end position="217"/>
    </location>
</feature>
<sequence>MHSSPYLSHTGYGQRTYGRSNSSGGGYGFGESTLGSYNNTSDGLSSYYRSKYIIPEDGPAKSFLAPRYTPSSVATGYQLNRYNSSDNVPDSSYLSDYKLKKSTSATSFLPSNTQSLLKNYNSGETISRQLPISQLRSRYIDNLHSPTDTSKPFMNKKLEDRKFAGKYGGGESTYAAAYLSKINKGRDSRPREIDTRDINVTEKPKNPKWLTTDRRREDDDEGTISRNRQVVRLTIKREKAEPEDPFTIRNKTLQTIAQRLIDKYQVPEKKQYEPETLVKRRLPYQRLPSPKDEKPLILPLTKISRTPNPVSSAAASTTTAAAAVPEIAVPVLQTRPATQITPKDPPLALQSPQRLKTTSSGEEKDDDAALVLQRATATAETKDKLESWQEVKDAIYAAVLHPDVDIESDEEIDKLMKGGEKSSPEGSKKDKDTKGEAEGRRGDGDDDVEEREKKREEKGGGGGDEGRRGETSDSLKGKGKAIVGQLKKGSRKGDGEEKSSGMAKDNLVGKTSDKDGVVVETEKPLIPPPTTTTTTTSDRLVEEKCEKKNTDRVKDSSLTQDPDDKTKTKEEEALGNKAKVSVADKGKNTVKEKKDSLLSPDIVMKTVNKKPKITKPIKDRVGEEEGGGGDTTDKDKESQPSKYTNRKDSSRSLLSADLVLDNLALGNESRDGEESNAKGKEAEASGEKLPQAGKFEKTPAGLPEGKKDQSSDTPSTKIPKIKWKLKKTTTTTTTTEDEKETTSETLQKQSGGFPDGPPPSLLPISSSSSPTLSQSSISPPLSSTTSAPSLFSSTFATGEKQTKSKQKDEHQTGVNTTGDKQTDVKSANEEQTGIIPEGKLKATQDVNKDTTVGWRRQAGINKLQPLTDPDNNNKTSSAAAKPTAIPWRTEESAKTNVGAPWRIKDEDKAATLKGKDEDEREYYTRKPLQTTDTTKPQVKDDDDNKSKEFYTRTLVDNKLNKPKLNSSSVPDENNANKEEKVPEKKIPAWKISKKAIKDKSATQPTSATTTYKDKVSNRTLEKEQKTATPSDRTEADNRTDSKTDTTTTTTSSGEGEERGGGGTEEKDVRNDEVSKLRGDREGQNKVTIKDLKGKGREDSNEGEAKRDTLGLPPRPDATPVKKALKRPRQVVPPPAPKEDATNELLKARSILKRPTKQSISAKTETGSVTSAPDQSSSGETTTTTKVPWRKPIAPLVPSNQGEQIQGARNILKRPVKPKVDNKQAEQEDDKVLDSKAKLSAKKGEREQDERENEKVKKVESSKPAEECVEEKQEAISKVKKLGVVKKSATGVQSESLVTAAGKEPKGRPPRKQILPPSSVAARTRSTSSSSSSSSSFFSSSSDSEDGYEANSTVRKKVEKPRRPLKARPAAGGTGKATPQSPKSSSSSSLLGGSLYKKKITDTTASPVTTTTTTTPATPAKTTKPSVAENAKRYNKDATTAKEDEKRDTELSTGVVLPRQEAEEGGAGGEVSAAASQSADSGYGSSPSTPQPTHTAPDTKEEEEEEEEEEVVEEVKVEVEVVEEEQCTGECLLIVMSVFPFRKPA</sequence>
<feature type="compositionally biased region" description="Basic and acidic residues" evidence="1">
    <location>
        <begin position="1055"/>
        <end position="1108"/>
    </location>
</feature>
<feature type="compositionally biased region" description="Low complexity" evidence="1">
    <location>
        <begin position="1383"/>
        <end position="1394"/>
    </location>
</feature>
<feature type="region of interest" description="Disordered" evidence="1">
    <location>
        <begin position="400"/>
        <end position="1512"/>
    </location>
</feature>
<proteinExistence type="predicted"/>
<feature type="compositionally biased region" description="Basic and acidic residues" evidence="1">
    <location>
        <begin position="937"/>
        <end position="950"/>
    </location>
</feature>
<evidence type="ECO:0000313" key="3">
    <source>
        <dbReference type="Proteomes" id="UP001286313"/>
    </source>
</evidence>
<feature type="compositionally biased region" description="Low complexity" evidence="1">
    <location>
        <begin position="1317"/>
        <end position="1341"/>
    </location>
</feature>
<feature type="compositionally biased region" description="Basic and acidic residues" evidence="1">
    <location>
        <begin position="1011"/>
        <end position="1043"/>
    </location>
</feature>
<keyword evidence="3" id="KW-1185">Reference proteome</keyword>
<evidence type="ECO:0000313" key="2">
    <source>
        <dbReference type="EMBL" id="KAK3849938.1"/>
    </source>
</evidence>
<feature type="compositionally biased region" description="Acidic residues" evidence="1">
    <location>
        <begin position="1499"/>
        <end position="1511"/>
    </location>
</feature>
<feature type="compositionally biased region" description="Basic and acidic residues" evidence="1">
    <location>
        <begin position="1217"/>
        <end position="1276"/>
    </location>
</feature>
<feature type="compositionally biased region" description="Basic and acidic residues" evidence="1">
    <location>
        <begin position="511"/>
        <end position="523"/>
    </location>
</feature>
<feature type="compositionally biased region" description="Polar residues" evidence="1">
    <location>
        <begin position="1482"/>
        <end position="1495"/>
    </location>
</feature>
<feature type="compositionally biased region" description="Basic and acidic residues" evidence="1">
    <location>
        <begin position="450"/>
        <end position="476"/>
    </location>
</feature>
<dbReference type="Proteomes" id="UP001286313">
    <property type="component" value="Unassembled WGS sequence"/>
</dbReference>
<feature type="compositionally biased region" description="Low complexity" evidence="1">
    <location>
        <begin position="1402"/>
        <end position="1427"/>
    </location>
</feature>
<feature type="region of interest" description="Disordered" evidence="1">
    <location>
        <begin position="336"/>
        <end position="368"/>
    </location>
</feature>
<feature type="compositionally biased region" description="Polar residues" evidence="1">
    <location>
        <begin position="350"/>
        <end position="360"/>
    </location>
</feature>
<feature type="compositionally biased region" description="Low complexity" evidence="1">
    <location>
        <begin position="1469"/>
        <end position="1478"/>
    </location>
</feature>
<evidence type="ECO:0000256" key="1">
    <source>
        <dbReference type="SAM" id="MobiDB-lite"/>
    </source>
</evidence>
<accession>A0AAE1BGP8</accession>
<feature type="compositionally biased region" description="Basic and acidic residues" evidence="1">
    <location>
        <begin position="631"/>
        <end position="650"/>
    </location>
</feature>
<feature type="compositionally biased region" description="Basic and acidic residues" evidence="1">
    <location>
        <begin position="902"/>
        <end position="924"/>
    </location>
</feature>
<feature type="compositionally biased region" description="Low complexity" evidence="1">
    <location>
        <begin position="1044"/>
        <end position="1053"/>
    </location>
</feature>
<feature type="region of interest" description="Disordered" evidence="1">
    <location>
        <begin position="203"/>
        <end position="223"/>
    </location>
</feature>
<feature type="compositionally biased region" description="Basic and acidic residues" evidence="1">
    <location>
        <begin position="582"/>
        <end position="596"/>
    </location>
</feature>
<feature type="compositionally biased region" description="Basic and acidic residues" evidence="1">
    <location>
        <begin position="539"/>
        <end position="555"/>
    </location>
</feature>
<feature type="compositionally biased region" description="Polar residues" evidence="1">
    <location>
        <begin position="869"/>
        <end position="878"/>
    </location>
</feature>
<protein>
    <submittedName>
        <fullName evidence="2">Uncharacterized protein</fullName>
    </submittedName>
</protein>
<dbReference type="EMBL" id="JAWQEG010008622">
    <property type="protein sequence ID" value="KAK3849938.1"/>
    <property type="molecule type" value="Genomic_DNA"/>
</dbReference>
<gene>
    <name evidence="2" type="ORF">Pcinc_043327</name>
</gene>
<feature type="compositionally biased region" description="Basic and acidic residues" evidence="1">
    <location>
        <begin position="413"/>
        <end position="443"/>
    </location>
</feature>
<feature type="compositionally biased region" description="Basic and acidic residues" evidence="1">
    <location>
        <begin position="562"/>
        <end position="574"/>
    </location>
</feature>
<feature type="compositionally biased region" description="Polar residues" evidence="1">
    <location>
        <begin position="1156"/>
        <end position="1185"/>
    </location>
</feature>
<feature type="compositionally biased region" description="Basic and acidic residues" evidence="1">
    <location>
        <begin position="668"/>
        <end position="686"/>
    </location>
</feature>
<feature type="compositionally biased region" description="Basic and acidic residues" evidence="1">
    <location>
        <begin position="974"/>
        <end position="986"/>
    </location>
</feature>
<feature type="compositionally biased region" description="Polar residues" evidence="1">
    <location>
        <begin position="963"/>
        <end position="973"/>
    </location>
</feature>
<reference evidence="2" key="1">
    <citation type="submission" date="2023-10" db="EMBL/GenBank/DDBJ databases">
        <title>Genome assemblies of two species of porcelain crab, Petrolisthes cinctipes and Petrolisthes manimaculis (Anomura: Porcellanidae).</title>
        <authorList>
            <person name="Angst P."/>
        </authorList>
    </citation>
    <scope>NUCLEOTIDE SEQUENCE</scope>
    <source>
        <strain evidence="2">PB745_01</strain>
        <tissue evidence="2">Gill</tissue>
    </source>
</reference>
<feature type="compositionally biased region" description="Basic and acidic residues" evidence="1">
    <location>
        <begin position="800"/>
        <end position="811"/>
    </location>
</feature>
<feature type="compositionally biased region" description="Basic and acidic residues" evidence="1">
    <location>
        <begin position="1429"/>
        <end position="1449"/>
    </location>
</feature>